<keyword evidence="2" id="KW-1185">Reference proteome</keyword>
<dbReference type="EMBL" id="ML210305">
    <property type="protein sequence ID" value="TFK20299.1"/>
    <property type="molecule type" value="Genomic_DNA"/>
</dbReference>
<dbReference type="SUPFAM" id="SSF52047">
    <property type="entry name" value="RNI-like"/>
    <property type="match status" value="1"/>
</dbReference>
<evidence type="ECO:0000313" key="1">
    <source>
        <dbReference type="EMBL" id="TFK20299.1"/>
    </source>
</evidence>
<accession>A0A5C3KJ54</accession>
<name>A0A5C3KJ54_COPMA</name>
<gene>
    <name evidence="1" type="ORF">FA15DRAFT_136392</name>
</gene>
<dbReference type="AlphaFoldDB" id="A0A5C3KJ54"/>
<proteinExistence type="predicted"/>
<organism evidence="1 2">
    <name type="scientific">Coprinopsis marcescibilis</name>
    <name type="common">Agaric fungus</name>
    <name type="synonym">Psathyrella marcescibilis</name>
    <dbReference type="NCBI Taxonomy" id="230819"/>
    <lineage>
        <taxon>Eukaryota</taxon>
        <taxon>Fungi</taxon>
        <taxon>Dikarya</taxon>
        <taxon>Basidiomycota</taxon>
        <taxon>Agaricomycotina</taxon>
        <taxon>Agaricomycetes</taxon>
        <taxon>Agaricomycetidae</taxon>
        <taxon>Agaricales</taxon>
        <taxon>Agaricineae</taxon>
        <taxon>Psathyrellaceae</taxon>
        <taxon>Coprinopsis</taxon>
    </lineage>
</organism>
<dbReference type="Gene3D" id="3.80.10.10">
    <property type="entry name" value="Ribonuclease Inhibitor"/>
    <property type="match status" value="1"/>
</dbReference>
<dbReference type="STRING" id="230819.A0A5C3KJ54"/>
<evidence type="ECO:0000313" key="2">
    <source>
        <dbReference type="Proteomes" id="UP000307440"/>
    </source>
</evidence>
<evidence type="ECO:0008006" key="3">
    <source>
        <dbReference type="Google" id="ProtNLM"/>
    </source>
</evidence>
<dbReference type="InterPro" id="IPR032675">
    <property type="entry name" value="LRR_dom_sf"/>
</dbReference>
<dbReference type="OrthoDB" id="2856759at2759"/>
<dbReference type="Proteomes" id="UP000307440">
    <property type="component" value="Unassembled WGS sequence"/>
</dbReference>
<protein>
    <recommendedName>
        <fullName evidence="3">F-box domain-containing protein</fullName>
    </recommendedName>
</protein>
<reference evidence="1 2" key="1">
    <citation type="journal article" date="2019" name="Nat. Ecol. Evol.">
        <title>Megaphylogeny resolves global patterns of mushroom evolution.</title>
        <authorList>
            <person name="Varga T."/>
            <person name="Krizsan K."/>
            <person name="Foldi C."/>
            <person name="Dima B."/>
            <person name="Sanchez-Garcia M."/>
            <person name="Sanchez-Ramirez S."/>
            <person name="Szollosi G.J."/>
            <person name="Szarkandi J.G."/>
            <person name="Papp V."/>
            <person name="Albert L."/>
            <person name="Andreopoulos W."/>
            <person name="Angelini C."/>
            <person name="Antonin V."/>
            <person name="Barry K.W."/>
            <person name="Bougher N.L."/>
            <person name="Buchanan P."/>
            <person name="Buyck B."/>
            <person name="Bense V."/>
            <person name="Catcheside P."/>
            <person name="Chovatia M."/>
            <person name="Cooper J."/>
            <person name="Damon W."/>
            <person name="Desjardin D."/>
            <person name="Finy P."/>
            <person name="Geml J."/>
            <person name="Haridas S."/>
            <person name="Hughes K."/>
            <person name="Justo A."/>
            <person name="Karasinski D."/>
            <person name="Kautmanova I."/>
            <person name="Kiss B."/>
            <person name="Kocsube S."/>
            <person name="Kotiranta H."/>
            <person name="LaButti K.M."/>
            <person name="Lechner B.E."/>
            <person name="Liimatainen K."/>
            <person name="Lipzen A."/>
            <person name="Lukacs Z."/>
            <person name="Mihaltcheva S."/>
            <person name="Morgado L.N."/>
            <person name="Niskanen T."/>
            <person name="Noordeloos M.E."/>
            <person name="Ohm R.A."/>
            <person name="Ortiz-Santana B."/>
            <person name="Ovrebo C."/>
            <person name="Racz N."/>
            <person name="Riley R."/>
            <person name="Savchenko A."/>
            <person name="Shiryaev A."/>
            <person name="Soop K."/>
            <person name="Spirin V."/>
            <person name="Szebenyi C."/>
            <person name="Tomsovsky M."/>
            <person name="Tulloss R.E."/>
            <person name="Uehling J."/>
            <person name="Grigoriev I.V."/>
            <person name="Vagvolgyi C."/>
            <person name="Papp T."/>
            <person name="Martin F.M."/>
            <person name="Miettinen O."/>
            <person name="Hibbett D.S."/>
            <person name="Nagy L.G."/>
        </authorList>
    </citation>
    <scope>NUCLEOTIDE SEQUENCE [LARGE SCALE GENOMIC DNA]</scope>
    <source>
        <strain evidence="1 2">CBS 121175</strain>
    </source>
</reference>
<sequence>MPAFNALLVSGPCFIHNLPVELLERVFIEVMMAGMEIYSPYASPFVILEVCKLWNTMVMSCPALWSTYSAPVELLPFTQQILCRSGNHPLNLRFEATNLKGELGYQETYQYLLQLSHRWKVIDFRLYETMVPDFLTALSKTTDTLQSLVLYMDDTAMIPIAEIVSEHCQSLRHLELVSFSLYNQRKVISFPWSRLTSITISTSSAITISDGRYLIASCTSAKSIQLGVIKNEEGTAPGYNWDSSSISTLPALESLCLVVKQLDPANILKHFTLPNLQHLELRHFRSFICDPPSFGSFLTQSGCQLRKFVLDATGTTRNSQLVAEILLLEPLQAVKIIEFRLQGVYRKSIFDSFARMGRRPSFYAKIRPYGLGLPGVYIDQSHPVTRSLYY</sequence>